<dbReference type="GO" id="GO:0005840">
    <property type="term" value="C:ribosome"/>
    <property type="evidence" value="ECO:0007669"/>
    <property type="project" value="UniProtKB-KW"/>
</dbReference>
<keyword evidence="4 5" id="KW-0012">Acyltransferase</keyword>
<evidence type="ECO:0000259" key="6">
    <source>
        <dbReference type="PROSITE" id="PS51186"/>
    </source>
</evidence>
<evidence type="ECO:0000313" key="7">
    <source>
        <dbReference type="EMBL" id="MFC5527208.1"/>
    </source>
</evidence>
<name>A0ABW0QR19_9GAMM</name>
<dbReference type="InterPro" id="IPR006464">
    <property type="entry name" value="AcTrfase_RimI/Ard1"/>
</dbReference>
<dbReference type="EC" id="2.3.1.266" evidence="5"/>
<accession>A0ABW0QR19</accession>
<evidence type="ECO:0000313" key="8">
    <source>
        <dbReference type="Proteomes" id="UP001596114"/>
    </source>
</evidence>
<dbReference type="GO" id="GO:0008999">
    <property type="term" value="F:protein-N-terminal-alanine acetyltransferase activity"/>
    <property type="evidence" value="ECO:0007669"/>
    <property type="project" value="UniProtKB-EC"/>
</dbReference>
<dbReference type="PANTHER" id="PTHR43420:SF12">
    <property type="entry name" value="N-ACETYLTRANSFERASE DOMAIN-CONTAINING PROTEIN"/>
    <property type="match status" value="1"/>
</dbReference>
<keyword evidence="7" id="KW-0687">Ribonucleoprotein</keyword>
<reference evidence="8" key="1">
    <citation type="journal article" date="2019" name="Int. J. Syst. Evol. Microbiol.">
        <title>The Global Catalogue of Microorganisms (GCM) 10K type strain sequencing project: providing services to taxonomists for standard genome sequencing and annotation.</title>
        <authorList>
            <consortium name="The Broad Institute Genomics Platform"/>
            <consortium name="The Broad Institute Genome Sequencing Center for Infectious Disease"/>
            <person name="Wu L."/>
            <person name="Ma J."/>
        </authorList>
    </citation>
    <scope>NUCLEOTIDE SEQUENCE [LARGE SCALE GENOMIC DNA]</scope>
    <source>
        <strain evidence="8">CGMCC 1.16619</strain>
    </source>
</reference>
<evidence type="ECO:0000256" key="1">
    <source>
        <dbReference type="ARBA" id="ARBA00005395"/>
    </source>
</evidence>
<dbReference type="InterPro" id="IPR000182">
    <property type="entry name" value="GNAT_dom"/>
</dbReference>
<dbReference type="SUPFAM" id="SSF55729">
    <property type="entry name" value="Acyl-CoA N-acyltransferases (Nat)"/>
    <property type="match status" value="1"/>
</dbReference>
<evidence type="ECO:0000256" key="4">
    <source>
        <dbReference type="ARBA" id="ARBA00023315"/>
    </source>
</evidence>
<evidence type="ECO:0000256" key="5">
    <source>
        <dbReference type="HAMAP-Rule" id="MF_02210"/>
    </source>
</evidence>
<gene>
    <name evidence="5 7" type="primary">rimI</name>
    <name evidence="7" type="ORF">ACFPPA_15815</name>
</gene>
<feature type="domain" description="N-acetyltransferase" evidence="6">
    <location>
        <begin position="9"/>
        <end position="154"/>
    </location>
</feature>
<comment type="catalytic activity">
    <reaction evidence="5">
        <text>N-terminal L-alanyl-[ribosomal protein bS18] + acetyl-CoA = N-terminal N(alpha)-acetyl-L-alanyl-[ribosomal protein bS18] + CoA + H(+)</text>
        <dbReference type="Rhea" id="RHEA:43756"/>
        <dbReference type="Rhea" id="RHEA-COMP:10676"/>
        <dbReference type="Rhea" id="RHEA-COMP:10677"/>
        <dbReference type="ChEBI" id="CHEBI:15378"/>
        <dbReference type="ChEBI" id="CHEBI:57287"/>
        <dbReference type="ChEBI" id="CHEBI:57288"/>
        <dbReference type="ChEBI" id="CHEBI:64718"/>
        <dbReference type="ChEBI" id="CHEBI:83683"/>
        <dbReference type="EC" id="2.3.1.266"/>
    </reaction>
</comment>
<comment type="function">
    <text evidence="5">Acetylates the N-terminal alanine of ribosomal protein bS18.</text>
</comment>
<dbReference type="Proteomes" id="UP001596114">
    <property type="component" value="Unassembled WGS sequence"/>
</dbReference>
<dbReference type="PROSITE" id="PS51186">
    <property type="entry name" value="GNAT"/>
    <property type="match status" value="1"/>
</dbReference>
<comment type="caution">
    <text evidence="7">The sequence shown here is derived from an EMBL/GenBank/DDBJ whole genome shotgun (WGS) entry which is preliminary data.</text>
</comment>
<comment type="similarity">
    <text evidence="1 5">Belongs to the acetyltransferase family. RimI subfamily.</text>
</comment>
<keyword evidence="3 5" id="KW-0808">Transferase</keyword>
<feature type="active site" description="Proton acceptor" evidence="5">
    <location>
        <position position="110"/>
    </location>
</feature>
<keyword evidence="8" id="KW-1185">Reference proteome</keyword>
<dbReference type="Pfam" id="PF00583">
    <property type="entry name" value="Acetyltransf_1"/>
    <property type="match status" value="1"/>
</dbReference>
<evidence type="ECO:0000256" key="3">
    <source>
        <dbReference type="ARBA" id="ARBA00022679"/>
    </source>
</evidence>
<dbReference type="NCBIfam" id="TIGR01575">
    <property type="entry name" value="rimI"/>
    <property type="match status" value="1"/>
</dbReference>
<dbReference type="HAMAP" id="MF_02210">
    <property type="entry name" value="RimI"/>
    <property type="match status" value="1"/>
</dbReference>
<feature type="active site" description="Proton donor" evidence="5">
    <location>
        <position position="122"/>
    </location>
</feature>
<evidence type="ECO:0000256" key="2">
    <source>
        <dbReference type="ARBA" id="ARBA00022490"/>
    </source>
</evidence>
<dbReference type="InterPro" id="IPR016181">
    <property type="entry name" value="Acyl_CoA_acyltransferase"/>
</dbReference>
<comment type="caution">
    <text evidence="5">Lacks conserved residue(s) required for the propagation of feature annotation.</text>
</comment>
<dbReference type="EMBL" id="JBHSNF010000003">
    <property type="protein sequence ID" value="MFC5527208.1"/>
    <property type="molecule type" value="Genomic_DNA"/>
</dbReference>
<sequence>MVAVIKPVVQVRGMRIDDLDVVSGLEVLSYEFPWSPGIFSDCVKGGHPCWVLCVDSVIAGYGILSMGAGEAHLLNLCIAPDYRGRGLGRHLLGRLLDIARWNGAERVFLEVRPSNPSAQALYESVGFKEIGRRPRYYPARDGREDAIVMALEAETRAEK</sequence>
<proteinExistence type="inferred from homology"/>
<dbReference type="RefSeq" id="WP_377321621.1">
    <property type="nucleotide sequence ID" value="NZ_JBHSNF010000003.1"/>
</dbReference>
<keyword evidence="2 5" id="KW-0963">Cytoplasm</keyword>
<keyword evidence="7" id="KW-0689">Ribosomal protein</keyword>
<protein>
    <recommendedName>
        <fullName evidence="5">[Ribosomal protein bS18]-alanine N-acetyltransferase</fullName>
        <ecNumber evidence="5">2.3.1.266</ecNumber>
    </recommendedName>
</protein>
<dbReference type="InterPro" id="IPR050680">
    <property type="entry name" value="YpeA/RimI_acetyltransf"/>
</dbReference>
<dbReference type="Gene3D" id="3.40.630.30">
    <property type="match status" value="1"/>
</dbReference>
<dbReference type="InterPro" id="IPR043690">
    <property type="entry name" value="RimI"/>
</dbReference>
<feature type="binding site" evidence="5">
    <location>
        <position position="115"/>
    </location>
    <ligand>
        <name>acetyl-CoA</name>
        <dbReference type="ChEBI" id="CHEBI:57288"/>
    </ligand>
</feature>
<organism evidence="7 8">
    <name type="scientific">Rhodanobacter ginsengisoli</name>
    <dbReference type="NCBI Taxonomy" id="418646"/>
    <lineage>
        <taxon>Bacteria</taxon>
        <taxon>Pseudomonadati</taxon>
        <taxon>Pseudomonadota</taxon>
        <taxon>Gammaproteobacteria</taxon>
        <taxon>Lysobacterales</taxon>
        <taxon>Rhodanobacteraceae</taxon>
        <taxon>Rhodanobacter</taxon>
    </lineage>
</organism>
<comment type="subcellular location">
    <subcellularLocation>
        <location evidence="5">Cytoplasm</location>
    </subcellularLocation>
</comment>
<dbReference type="PANTHER" id="PTHR43420">
    <property type="entry name" value="ACETYLTRANSFERASE"/>
    <property type="match status" value="1"/>
</dbReference>